<dbReference type="AlphaFoldDB" id="A0AAX0Q6M3"/>
<keyword evidence="1" id="KW-1133">Transmembrane helix</keyword>
<keyword evidence="1" id="KW-0472">Membrane</keyword>
<protein>
    <recommendedName>
        <fullName evidence="2">Archaeal Type IV pilin N-terminal domain-containing protein</fullName>
    </recommendedName>
</protein>
<dbReference type="InterPro" id="IPR012859">
    <property type="entry name" value="Pilin_N_archaeal"/>
</dbReference>
<dbReference type="NCBIfam" id="TIGR02537">
    <property type="entry name" value="arch_flag_Nterm"/>
    <property type="match status" value="1"/>
</dbReference>
<reference evidence="3 4" key="1">
    <citation type="journal article" date="2017" name="BMC Genomics">
        <title>Genomic analysis of methanogenic archaea reveals a shift towards energy conservation.</title>
        <authorList>
            <person name="Gilmore S.P."/>
            <person name="Henske J.K."/>
            <person name="Sexton J.A."/>
            <person name="Solomon K.V."/>
            <person name="Seppala S."/>
            <person name="Yoo J.I."/>
            <person name="Huyett L.M."/>
            <person name="Pressman A."/>
            <person name="Cogan J.Z."/>
            <person name="Kivenson V."/>
            <person name="Peng X."/>
            <person name="Tan Y."/>
            <person name="Valentine D.L."/>
            <person name="O'Malley M.A."/>
        </authorList>
    </citation>
    <scope>NUCLEOTIDE SEQUENCE [LARGE SCALE GENOMIC DNA]</scope>
    <source>
        <strain evidence="3 4">XII</strain>
    </source>
</reference>
<evidence type="ECO:0000313" key="4">
    <source>
        <dbReference type="Proteomes" id="UP000243820"/>
    </source>
</evidence>
<dbReference type="Pfam" id="PF07790">
    <property type="entry name" value="Pilin_N"/>
    <property type="match status" value="1"/>
</dbReference>
<name>A0AAX0Q6M3_9EURY</name>
<proteinExistence type="predicted"/>
<dbReference type="EMBL" id="LMVO01000045">
    <property type="protein sequence ID" value="PAV08615.1"/>
    <property type="molecule type" value="Genomic_DNA"/>
</dbReference>
<dbReference type="Proteomes" id="UP000243820">
    <property type="component" value="Unassembled WGS sequence"/>
</dbReference>
<dbReference type="RefSeq" id="WP_180738295.1">
    <property type="nucleotide sequence ID" value="NZ_LMVO01000045.1"/>
</dbReference>
<dbReference type="InterPro" id="IPR013373">
    <property type="entry name" value="Flagellin/pilin_N_arc"/>
</dbReference>
<evidence type="ECO:0000256" key="1">
    <source>
        <dbReference type="SAM" id="Phobius"/>
    </source>
</evidence>
<evidence type="ECO:0000259" key="2">
    <source>
        <dbReference type="Pfam" id="PF07790"/>
    </source>
</evidence>
<accession>A0AAX0Q6M3</accession>
<evidence type="ECO:0000313" key="3">
    <source>
        <dbReference type="EMBL" id="PAV08615.1"/>
    </source>
</evidence>
<comment type="caution">
    <text evidence="3">The sequence shown here is derived from an EMBL/GenBank/DDBJ whole genome shotgun (WGS) entry which is preliminary data.</text>
</comment>
<keyword evidence="4" id="KW-1185">Reference proteome</keyword>
<feature type="domain" description="Archaeal Type IV pilin N-terminal" evidence="2">
    <location>
        <begin position="4"/>
        <end position="79"/>
    </location>
</feature>
<sequence>MKNDAVSPVVGIMLLLSMTIIAAGVLAAFAGGIGSVSEQTPSVDLSVSSYGSGDNLRLLFEHKSGNGLTPSDIKVSFLVKNPDKNDYGGSFMLTELTDDTAWSAGEILTTKNITTTSEIFGISADELKAAANVSTPVEIKIYYLPSSTIIYQSTILLEEK</sequence>
<keyword evidence="1" id="KW-0812">Transmembrane</keyword>
<organism evidence="3 4">
    <name type="scientific">Methanocorpusculum parvum</name>
    <dbReference type="NCBI Taxonomy" id="2193"/>
    <lineage>
        <taxon>Archaea</taxon>
        <taxon>Methanobacteriati</taxon>
        <taxon>Methanobacteriota</taxon>
        <taxon>Stenosarchaea group</taxon>
        <taxon>Methanomicrobia</taxon>
        <taxon>Methanomicrobiales</taxon>
        <taxon>Methanocorpusculaceae</taxon>
        <taxon>Methanocorpusculum</taxon>
    </lineage>
</organism>
<gene>
    <name evidence="3" type="ORF">ASJ83_03355</name>
</gene>
<feature type="transmembrane region" description="Helical" evidence="1">
    <location>
        <begin position="12"/>
        <end position="33"/>
    </location>
</feature>